<reference evidence="3 4" key="1">
    <citation type="submission" date="2018-03" db="EMBL/GenBank/DDBJ databases">
        <title>Genomes of Pezizomycetes fungi and the evolution of truffles.</title>
        <authorList>
            <person name="Murat C."/>
            <person name="Payen T."/>
            <person name="Noel B."/>
            <person name="Kuo A."/>
            <person name="Martin F.M."/>
        </authorList>
    </citation>
    <scope>NUCLEOTIDE SEQUENCE [LARGE SCALE GENOMIC DNA]</scope>
    <source>
        <strain evidence="3">091103-1</strain>
    </source>
</reference>
<feature type="non-terminal residue" evidence="3">
    <location>
        <position position="61"/>
    </location>
</feature>
<gene>
    <name evidence="3" type="ORF">C7212DRAFT_40514</name>
</gene>
<dbReference type="EMBL" id="PYWC01000009">
    <property type="protein sequence ID" value="PWW79311.1"/>
    <property type="molecule type" value="Genomic_DNA"/>
</dbReference>
<evidence type="ECO:0000313" key="3">
    <source>
        <dbReference type="EMBL" id="PWW79311.1"/>
    </source>
</evidence>
<feature type="domain" description="HTH CENPB-type" evidence="2">
    <location>
        <begin position="20"/>
        <end position="51"/>
    </location>
</feature>
<dbReference type="Proteomes" id="UP000246991">
    <property type="component" value="Unassembled WGS sequence"/>
</dbReference>
<sequence length="61" mass="6797">GASISYESHTFIQYLIIHPEDAVVTWISEEEERGFAPSHTHIRQIAEEIIESSGSSVIIGK</sequence>
<dbReference type="AlphaFoldDB" id="A0A317T1P0"/>
<organism evidence="3 4">
    <name type="scientific">Tuber magnatum</name>
    <name type="common">white Piedmont truffle</name>
    <dbReference type="NCBI Taxonomy" id="42249"/>
    <lineage>
        <taxon>Eukaryota</taxon>
        <taxon>Fungi</taxon>
        <taxon>Dikarya</taxon>
        <taxon>Ascomycota</taxon>
        <taxon>Pezizomycotina</taxon>
        <taxon>Pezizomycetes</taxon>
        <taxon>Pezizales</taxon>
        <taxon>Tuberaceae</taxon>
        <taxon>Tuber</taxon>
    </lineage>
</organism>
<keyword evidence="4" id="KW-1185">Reference proteome</keyword>
<dbReference type="Pfam" id="PF03221">
    <property type="entry name" value="HTH_Tnp_Tc5"/>
    <property type="match status" value="1"/>
</dbReference>
<dbReference type="InterPro" id="IPR006600">
    <property type="entry name" value="HTH_CenpB_DNA-bd_dom"/>
</dbReference>
<name>A0A317T1P0_9PEZI</name>
<accession>A0A317T1P0</accession>
<evidence type="ECO:0000259" key="2">
    <source>
        <dbReference type="Pfam" id="PF03221"/>
    </source>
</evidence>
<proteinExistence type="predicted"/>
<keyword evidence="1" id="KW-0238">DNA-binding</keyword>
<comment type="caution">
    <text evidence="3">The sequence shown here is derived from an EMBL/GenBank/DDBJ whole genome shotgun (WGS) entry which is preliminary data.</text>
</comment>
<protein>
    <recommendedName>
        <fullName evidence="2">HTH CENPB-type domain-containing protein</fullName>
    </recommendedName>
</protein>
<feature type="non-terminal residue" evidence="3">
    <location>
        <position position="1"/>
    </location>
</feature>
<evidence type="ECO:0000313" key="4">
    <source>
        <dbReference type="Proteomes" id="UP000246991"/>
    </source>
</evidence>
<evidence type="ECO:0000256" key="1">
    <source>
        <dbReference type="ARBA" id="ARBA00023125"/>
    </source>
</evidence>